<name>A0ABP2P5S7_HAEPH</name>
<keyword evidence="2" id="KW-1185">Reference proteome</keyword>
<reference evidence="1 2" key="1">
    <citation type="submission" date="2012-02" db="EMBL/GenBank/DDBJ databases">
        <authorList>
            <person name="Harkins D.M."/>
            <person name="Madupu R."/>
            <person name="Durkin A.S."/>
            <person name="Torralba M."/>
            <person name="Methe B."/>
            <person name="Sutton G.G."/>
            <person name="Nelson K.E."/>
        </authorList>
    </citation>
    <scope>NUCLEOTIDE SEQUENCE [LARGE SCALE GENOMIC DNA]</scope>
    <source>
        <strain evidence="1 2">HK385</strain>
    </source>
</reference>
<accession>A0ABP2P5S7</accession>
<dbReference type="EMBL" id="AJSW01000025">
    <property type="protein sequence ID" value="EIJ71003.1"/>
    <property type="molecule type" value="Genomic_DNA"/>
</dbReference>
<sequence length="39" mass="4630">MLAKKLNGLYQKLRGIAKNRQKDTACERLNLLDKRQFPR</sequence>
<dbReference type="Proteomes" id="UP000003016">
    <property type="component" value="Unassembled WGS sequence"/>
</dbReference>
<organism evidence="1 2">
    <name type="scientific">Haemophilus parahaemolyticus HK385</name>
    <dbReference type="NCBI Taxonomy" id="1095744"/>
    <lineage>
        <taxon>Bacteria</taxon>
        <taxon>Pseudomonadati</taxon>
        <taxon>Pseudomonadota</taxon>
        <taxon>Gammaproteobacteria</taxon>
        <taxon>Pasteurellales</taxon>
        <taxon>Pasteurellaceae</taxon>
        <taxon>Haemophilus</taxon>
    </lineage>
</organism>
<gene>
    <name evidence="1" type="ORF">HMPREF1050_1032</name>
</gene>
<comment type="caution">
    <text evidence="1">The sequence shown here is derived from an EMBL/GenBank/DDBJ whole genome shotgun (WGS) entry which is preliminary data.</text>
</comment>
<protein>
    <submittedName>
        <fullName evidence="1">Uncharacterized protein</fullName>
    </submittedName>
</protein>
<evidence type="ECO:0000313" key="1">
    <source>
        <dbReference type="EMBL" id="EIJ71003.1"/>
    </source>
</evidence>
<evidence type="ECO:0000313" key="2">
    <source>
        <dbReference type="Proteomes" id="UP000003016"/>
    </source>
</evidence>
<proteinExistence type="predicted"/>